<evidence type="ECO:0000313" key="3">
    <source>
        <dbReference type="EMBL" id="GAF84280.1"/>
    </source>
</evidence>
<dbReference type="Gene3D" id="3.40.920.10">
    <property type="entry name" value="Pyruvate-ferredoxin oxidoreductase, PFOR, domain III"/>
    <property type="match status" value="1"/>
</dbReference>
<dbReference type="AlphaFoldDB" id="X0U6Y8"/>
<sequence length="60" mass="6380">MARYEIRVSGFGGQGVITLSKMIIMASSIHEGFAATQTEAYSAAARGGKCWAEVVVDLDK</sequence>
<dbReference type="InterPro" id="IPR002869">
    <property type="entry name" value="Pyrv_flavodox_OxRed_cen"/>
</dbReference>
<reference evidence="3" key="1">
    <citation type="journal article" date="2014" name="Front. Microbiol.">
        <title>High frequency of phylogenetically diverse reductive dehalogenase-homologous genes in deep subseafloor sedimentary metagenomes.</title>
        <authorList>
            <person name="Kawai M."/>
            <person name="Futagami T."/>
            <person name="Toyoda A."/>
            <person name="Takaki Y."/>
            <person name="Nishi S."/>
            <person name="Hori S."/>
            <person name="Arai W."/>
            <person name="Tsubouchi T."/>
            <person name="Morono Y."/>
            <person name="Uchiyama I."/>
            <person name="Ito T."/>
            <person name="Fujiyama A."/>
            <person name="Inagaki F."/>
            <person name="Takami H."/>
        </authorList>
    </citation>
    <scope>NUCLEOTIDE SEQUENCE</scope>
    <source>
        <strain evidence="3">Expedition CK06-06</strain>
    </source>
</reference>
<dbReference type="PANTHER" id="PTHR42730">
    <property type="entry name" value="2-OXOGLUTARATE SYNTHASE SUBUNIT KORC"/>
    <property type="match status" value="1"/>
</dbReference>
<gene>
    <name evidence="3" type="ORF">S01H1_09525</name>
</gene>
<dbReference type="PANTHER" id="PTHR42730:SF1">
    <property type="entry name" value="2-OXOGLUTARATE SYNTHASE SUBUNIT KORC"/>
    <property type="match status" value="1"/>
</dbReference>
<dbReference type="SUPFAM" id="SSF53323">
    <property type="entry name" value="Pyruvate-ferredoxin oxidoreductase, PFOR, domain III"/>
    <property type="match status" value="1"/>
</dbReference>
<evidence type="ECO:0000256" key="1">
    <source>
        <dbReference type="ARBA" id="ARBA00023002"/>
    </source>
</evidence>
<evidence type="ECO:0000259" key="2">
    <source>
        <dbReference type="Pfam" id="PF01558"/>
    </source>
</evidence>
<accession>X0U6Y8</accession>
<organism evidence="3">
    <name type="scientific">marine sediment metagenome</name>
    <dbReference type="NCBI Taxonomy" id="412755"/>
    <lineage>
        <taxon>unclassified sequences</taxon>
        <taxon>metagenomes</taxon>
        <taxon>ecological metagenomes</taxon>
    </lineage>
</organism>
<name>X0U6Y8_9ZZZZ</name>
<feature type="non-terminal residue" evidence="3">
    <location>
        <position position="60"/>
    </location>
</feature>
<protein>
    <recommendedName>
        <fullName evidence="2">Pyruvate/ketoisovalerate oxidoreductase catalytic domain-containing protein</fullName>
    </recommendedName>
</protein>
<dbReference type="EMBL" id="BARS01004868">
    <property type="protein sequence ID" value="GAF84280.1"/>
    <property type="molecule type" value="Genomic_DNA"/>
</dbReference>
<comment type="caution">
    <text evidence="3">The sequence shown here is derived from an EMBL/GenBank/DDBJ whole genome shotgun (WGS) entry which is preliminary data.</text>
</comment>
<proteinExistence type="predicted"/>
<dbReference type="InterPro" id="IPR052554">
    <property type="entry name" value="2-oxoglutarate_synth_KorC"/>
</dbReference>
<dbReference type="InterPro" id="IPR019752">
    <property type="entry name" value="Pyrv/ketoisovalerate_OxRed_cat"/>
</dbReference>
<keyword evidence="1" id="KW-0560">Oxidoreductase</keyword>
<dbReference type="GO" id="GO:0016903">
    <property type="term" value="F:oxidoreductase activity, acting on the aldehyde or oxo group of donors"/>
    <property type="evidence" value="ECO:0007669"/>
    <property type="project" value="InterPro"/>
</dbReference>
<dbReference type="Pfam" id="PF01558">
    <property type="entry name" value="POR"/>
    <property type="match status" value="1"/>
</dbReference>
<feature type="domain" description="Pyruvate/ketoisovalerate oxidoreductase catalytic" evidence="2">
    <location>
        <begin position="12"/>
        <end position="57"/>
    </location>
</feature>